<dbReference type="EMBL" id="FOXD01000011">
    <property type="protein sequence ID" value="SFP85397.1"/>
    <property type="molecule type" value="Genomic_DNA"/>
</dbReference>
<dbReference type="OrthoDB" id="2584917at2"/>
<dbReference type="InterPro" id="IPR017592">
    <property type="entry name" value="Pilus_assmbl_Flp-typ_CpaB"/>
</dbReference>
<dbReference type="Gene3D" id="3.90.1210.10">
    <property type="entry name" value="Antifreeze-like/N-acetylneuraminic acid synthase C-terminal domain"/>
    <property type="match status" value="1"/>
</dbReference>
<evidence type="ECO:0000256" key="1">
    <source>
        <dbReference type="SAM" id="Phobius"/>
    </source>
</evidence>
<keyword evidence="1" id="KW-1133">Transmembrane helix</keyword>
<dbReference type="InterPro" id="IPR031571">
    <property type="entry name" value="RcpC_dom"/>
</dbReference>
<evidence type="ECO:0000313" key="3">
    <source>
        <dbReference type="EMBL" id="SFP85397.1"/>
    </source>
</evidence>
<keyword evidence="1" id="KW-0812">Transmembrane</keyword>
<evidence type="ECO:0000259" key="2">
    <source>
        <dbReference type="SMART" id="SM00858"/>
    </source>
</evidence>
<dbReference type="Pfam" id="PF16976">
    <property type="entry name" value="RcpC"/>
    <property type="match status" value="1"/>
</dbReference>
<reference evidence="4" key="1">
    <citation type="submission" date="2016-10" db="EMBL/GenBank/DDBJ databases">
        <authorList>
            <person name="Varghese N."/>
            <person name="Submissions S."/>
        </authorList>
    </citation>
    <scope>NUCLEOTIDE SEQUENCE [LARGE SCALE GENOMIC DNA]</scope>
    <source>
        <strain evidence="4">S7</strain>
    </source>
</reference>
<feature type="transmembrane region" description="Helical" evidence="1">
    <location>
        <begin position="7"/>
        <end position="27"/>
    </location>
</feature>
<accession>A0A1I5TS11</accession>
<dbReference type="Pfam" id="PF08666">
    <property type="entry name" value="SAF"/>
    <property type="match status" value="1"/>
</dbReference>
<gene>
    <name evidence="3" type="ORF">SAMN05518683_11154</name>
</gene>
<name>A0A1I5TS11_9BACI</name>
<organism evidence="3 4">
    <name type="scientific">Salibacterium halotolerans</name>
    <dbReference type="NCBI Taxonomy" id="1884432"/>
    <lineage>
        <taxon>Bacteria</taxon>
        <taxon>Bacillati</taxon>
        <taxon>Bacillota</taxon>
        <taxon>Bacilli</taxon>
        <taxon>Bacillales</taxon>
        <taxon>Bacillaceae</taxon>
    </lineage>
</organism>
<sequence>MAAKISLRFIIIIVGALTIAFLVYQYLQSLEEKSTVFVASSTIEANTEISGEDVESVEVDAQSAETLAADSIQSSEEIIGGFALKDIESGDVLTLDEDTIVFPEDRQLYLTAAGEIDVSAFIPKNKRLVTVGLEPDAAVNNVLEKGDWVDVIFTREENDNTYSEMILQQVDVFQVEEVEAGASGGGKAGMVQHVSLLLSPQDAVTLTNAKQQGQIDLVMNPWNGEQAEISPVSLSPQEGSE</sequence>
<evidence type="ECO:0000313" key="4">
    <source>
        <dbReference type="Proteomes" id="UP000198892"/>
    </source>
</evidence>
<dbReference type="SMART" id="SM00858">
    <property type="entry name" value="SAF"/>
    <property type="match status" value="1"/>
</dbReference>
<dbReference type="Proteomes" id="UP000198892">
    <property type="component" value="Unassembled WGS sequence"/>
</dbReference>
<dbReference type="NCBIfam" id="TIGR03177">
    <property type="entry name" value="pilus_cpaB"/>
    <property type="match status" value="1"/>
</dbReference>
<proteinExistence type="predicted"/>
<dbReference type="AlphaFoldDB" id="A0A1I5TS11"/>
<dbReference type="InterPro" id="IPR013974">
    <property type="entry name" value="SAF"/>
</dbReference>
<dbReference type="STRING" id="1884432.SAMN05518683_11154"/>
<protein>
    <submittedName>
        <fullName evidence="3">Flp pilus assembly protein CpaB</fullName>
    </submittedName>
</protein>
<keyword evidence="4" id="KW-1185">Reference proteome</keyword>
<dbReference type="RefSeq" id="WP_093337417.1">
    <property type="nucleotide sequence ID" value="NZ_FOXD01000011.1"/>
</dbReference>
<keyword evidence="1" id="KW-0472">Membrane</keyword>
<feature type="domain" description="SAF" evidence="2">
    <location>
        <begin position="34"/>
        <end position="99"/>
    </location>
</feature>
<dbReference type="CDD" id="cd11614">
    <property type="entry name" value="SAF_CpaB_FlgA_like"/>
    <property type="match status" value="1"/>
</dbReference>